<comment type="similarity">
    <text evidence="3 8">Belongs to the class-I DAHP synthase family.</text>
</comment>
<dbReference type="EC" id="2.5.1.54" evidence="8"/>
<dbReference type="InterPro" id="IPR006219">
    <property type="entry name" value="DAHP_synth_1"/>
</dbReference>
<dbReference type="PIRSF" id="PIRSF001361">
    <property type="entry name" value="DAHP_synthase"/>
    <property type="match status" value="1"/>
</dbReference>
<dbReference type="GO" id="GO:0003849">
    <property type="term" value="F:3-deoxy-7-phosphoheptulonate synthase activity"/>
    <property type="evidence" value="ECO:0007669"/>
    <property type="project" value="UniProtKB-EC"/>
</dbReference>
<sequence>MHNKLFNTHIQDSHILMTPKEVKVKLPLTHSAEKTVLRARKEIEAILEGYDNRKFIVVGPCSIHDVKAAKEYADKLKNLAEQVKDKLLLIMRVYFEKPRTNVGWKGLINDPDMNDSFHIEKGLLTARKLLIHLAELGLPAATEALDPIVPQYISELIAWSAIGARTTESQTHREMASGLSMPVGFKNGTDGGIEVALNALKSAEVPHHFLGINHNGQVSVFKTKGNTHGHVILRGGGGKPNYDAESIRVAEEKLKAANLPAKIVIDCSHGNSNKDYKLQATVFNSVIEQIVEGNTAIVGMMLESNLYEGGQSIPSNLADLKYGVSVTDKCISWEETERIISDAYEKLK</sequence>
<gene>
    <name evidence="10" type="ORF">IQ230_22785</name>
</gene>
<comment type="caution">
    <text evidence="10">The sequence shown here is derived from an EMBL/GenBank/DDBJ whole genome shotgun (WGS) entry which is preliminary data.</text>
</comment>
<evidence type="ECO:0000256" key="2">
    <source>
        <dbReference type="ARBA" id="ARBA00004688"/>
    </source>
</evidence>
<dbReference type="SUPFAM" id="SSF51569">
    <property type="entry name" value="Aldolase"/>
    <property type="match status" value="1"/>
</dbReference>
<evidence type="ECO:0000256" key="1">
    <source>
        <dbReference type="ARBA" id="ARBA00003726"/>
    </source>
</evidence>
<dbReference type="InterPro" id="IPR013785">
    <property type="entry name" value="Aldolase_TIM"/>
</dbReference>
<evidence type="ECO:0000259" key="9">
    <source>
        <dbReference type="Pfam" id="PF00793"/>
    </source>
</evidence>
<comment type="function">
    <text evidence="1 8">Stereospecific condensation of phosphoenolpyruvate (PEP) and D-erythrose-4-phosphate (E4P) giving rise to 3-deoxy-D-arabino-heptulosonate-7-phosphate (DAHP).</text>
</comment>
<keyword evidence="4 8" id="KW-0028">Amino-acid biosynthesis</keyword>
<evidence type="ECO:0000256" key="5">
    <source>
        <dbReference type="ARBA" id="ARBA00022679"/>
    </source>
</evidence>
<comment type="catalytic activity">
    <reaction evidence="7 8">
        <text>D-erythrose 4-phosphate + phosphoenolpyruvate + H2O = 7-phospho-2-dehydro-3-deoxy-D-arabino-heptonate + phosphate</text>
        <dbReference type="Rhea" id="RHEA:14717"/>
        <dbReference type="ChEBI" id="CHEBI:15377"/>
        <dbReference type="ChEBI" id="CHEBI:16897"/>
        <dbReference type="ChEBI" id="CHEBI:43474"/>
        <dbReference type="ChEBI" id="CHEBI:58394"/>
        <dbReference type="ChEBI" id="CHEBI:58702"/>
        <dbReference type="EC" id="2.5.1.54"/>
    </reaction>
</comment>
<proteinExistence type="inferred from homology"/>
<keyword evidence="5 8" id="KW-0808">Transferase</keyword>
<feature type="domain" description="DAHP synthetase I/KDSA" evidence="9">
    <location>
        <begin position="45"/>
        <end position="339"/>
    </location>
</feature>
<keyword evidence="11" id="KW-1185">Reference proteome</keyword>
<evidence type="ECO:0000256" key="7">
    <source>
        <dbReference type="ARBA" id="ARBA00047508"/>
    </source>
</evidence>
<evidence type="ECO:0000256" key="6">
    <source>
        <dbReference type="ARBA" id="ARBA00023141"/>
    </source>
</evidence>
<dbReference type="NCBIfam" id="TIGR00034">
    <property type="entry name" value="aroFGH"/>
    <property type="match status" value="1"/>
</dbReference>
<evidence type="ECO:0000313" key="11">
    <source>
        <dbReference type="Proteomes" id="UP000651156"/>
    </source>
</evidence>
<reference evidence="10 11" key="1">
    <citation type="submission" date="2020-10" db="EMBL/GenBank/DDBJ databases">
        <authorList>
            <person name="Castelo-Branco R."/>
            <person name="Eusebio N."/>
            <person name="Adriana R."/>
            <person name="Vieira A."/>
            <person name="Brugerolle De Fraissinette N."/>
            <person name="Rezende De Castro R."/>
            <person name="Schneider M.P."/>
            <person name="Vasconcelos V."/>
            <person name="Leao P.N."/>
        </authorList>
    </citation>
    <scope>NUCLEOTIDE SEQUENCE [LARGE SCALE GENOMIC DNA]</scope>
    <source>
        <strain evidence="10 11">LEGE 06123</strain>
    </source>
</reference>
<dbReference type="RefSeq" id="WP_193934520.1">
    <property type="nucleotide sequence ID" value="NZ_CAWPMZ010000126.1"/>
</dbReference>
<evidence type="ECO:0000256" key="4">
    <source>
        <dbReference type="ARBA" id="ARBA00022605"/>
    </source>
</evidence>
<dbReference type="PANTHER" id="PTHR21225:SF10">
    <property type="entry name" value="PHOSPHO-2-DEHYDRO-3-DEOXYHEPTONATE ALDOLASE, TYR-SENSITIVE"/>
    <property type="match status" value="1"/>
</dbReference>
<dbReference type="PANTHER" id="PTHR21225">
    <property type="entry name" value="PHOSPHO-2-DEHYDRO-3-DEOXYHEPTONATE ALDOLASE DAHP SYNTHETASE"/>
    <property type="match status" value="1"/>
</dbReference>
<organism evidence="10 11">
    <name type="scientific">Gloeocapsopsis crepidinum LEGE 06123</name>
    <dbReference type="NCBI Taxonomy" id="588587"/>
    <lineage>
        <taxon>Bacteria</taxon>
        <taxon>Bacillati</taxon>
        <taxon>Cyanobacteriota</taxon>
        <taxon>Cyanophyceae</taxon>
        <taxon>Oscillatoriophycideae</taxon>
        <taxon>Chroococcales</taxon>
        <taxon>Chroococcaceae</taxon>
        <taxon>Gloeocapsopsis</taxon>
    </lineage>
</organism>
<evidence type="ECO:0000256" key="8">
    <source>
        <dbReference type="PIRNR" id="PIRNR001361"/>
    </source>
</evidence>
<dbReference type="InterPro" id="IPR006218">
    <property type="entry name" value="DAHP1/KDSA"/>
</dbReference>
<dbReference type="Gene3D" id="3.20.20.70">
    <property type="entry name" value="Aldolase class I"/>
    <property type="match status" value="1"/>
</dbReference>
<dbReference type="Proteomes" id="UP000651156">
    <property type="component" value="Unassembled WGS sequence"/>
</dbReference>
<protein>
    <recommendedName>
        <fullName evidence="8">Phospho-2-dehydro-3-deoxyheptonate aldolase</fullName>
        <ecNumber evidence="8">2.5.1.54</ecNumber>
    </recommendedName>
</protein>
<dbReference type="NCBIfam" id="NF009395">
    <property type="entry name" value="PRK12755.1"/>
    <property type="match status" value="1"/>
</dbReference>
<name>A0ABR9UXS5_9CHRO</name>
<comment type="pathway">
    <text evidence="2 8">Metabolic intermediate biosynthesis; chorismate biosynthesis; chorismate from D-erythrose 4-phosphate and phosphoenolpyruvate: step 1/7.</text>
</comment>
<dbReference type="Pfam" id="PF00793">
    <property type="entry name" value="DAHP_synth_1"/>
    <property type="match status" value="1"/>
</dbReference>
<accession>A0ABR9UXS5</accession>
<evidence type="ECO:0000256" key="3">
    <source>
        <dbReference type="ARBA" id="ARBA00007985"/>
    </source>
</evidence>
<dbReference type="EMBL" id="JADEWN010000078">
    <property type="protein sequence ID" value="MBE9193125.1"/>
    <property type="molecule type" value="Genomic_DNA"/>
</dbReference>
<evidence type="ECO:0000313" key="10">
    <source>
        <dbReference type="EMBL" id="MBE9193125.1"/>
    </source>
</evidence>
<keyword evidence="6 8" id="KW-0057">Aromatic amino acid biosynthesis</keyword>